<feature type="region of interest" description="Disordered" evidence="1">
    <location>
        <begin position="1"/>
        <end position="49"/>
    </location>
</feature>
<keyword evidence="3" id="KW-1185">Reference proteome</keyword>
<feature type="compositionally biased region" description="Basic and acidic residues" evidence="1">
    <location>
        <begin position="26"/>
        <end position="49"/>
    </location>
</feature>
<feature type="compositionally biased region" description="Basic residues" evidence="1">
    <location>
        <begin position="14"/>
        <end position="25"/>
    </location>
</feature>
<gene>
    <name evidence="2" type="ORF">AGERDE_LOCUS12110</name>
</gene>
<dbReference type="Proteomes" id="UP000789831">
    <property type="component" value="Unassembled WGS sequence"/>
</dbReference>
<reference evidence="2" key="1">
    <citation type="submission" date="2021-06" db="EMBL/GenBank/DDBJ databases">
        <authorList>
            <person name="Kallberg Y."/>
            <person name="Tangrot J."/>
            <person name="Rosling A."/>
        </authorList>
    </citation>
    <scope>NUCLEOTIDE SEQUENCE</scope>
    <source>
        <strain evidence="2">MT106</strain>
    </source>
</reference>
<proteinExistence type="predicted"/>
<evidence type="ECO:0000313" key="3">
    <source>
        <dbReference type="Proteomes" id="UP000789831"/>
    </source>
</evidence>
<organism evidence="2 3">
    <name type="scientific">Ambispora gerdemannii</name>
    <dbReference type="NCBI Taxonomy" id="144530"/>
    <lineage>
        <taxon>Eukaryota</taxon>
        <taxon>Fungi</taxon>
        <taxon>Fungi incertae sedis</taxon>
        <taxon>Mucoromycota</taxon>
        <taxon>Glomeromycotina</taxon>
        <taxon>Glomeromycetes</taxon>
        <taxon>Archaeosporales</taxon>
        <taxon>Ambisporaceae</taxon>
        <taxon>Ambispora</taxon>
    </lineage>
</organism>
<comment type="caution">
    <text evidence="2">The sequence shown here is derived from an EMBL/GenBank/DDBJ whole genome shotgun (WGS) entry which is preliminary data.</text>
</comment>
<accession>A0A9N9EBW2</accession>
<sequence length="49" mass="5798">TRRNKKEETTTQQRQRKQGIRKKGKHAAEITRDSQGEQKIKEDIMSEKS</sequence>
<feature type="non-terminal residue" evidence="2">
    <location>
        <position position="1"/>
    </location>
</feature>
<name>A0A9N9EBW2_9GLOM</name>
<evidence type="ECO:0000256" key="1">
    <source>
        <dbReference type="SAM" id="MobiDB-lite"/>
    </source>
</evidence>
<protein>
    <submittedName>
        <fullName evidence="2">9984_t:CDS:1</fullName>
    </submittedName>
</protein>
<dbReference type="AlphaFoldDB" id="A0A9N9EBW2"/>
<evidence type="ECO:0000313" key="2">
    <source>
        <dbReference type="EMBL" id="CAG8667640.1"/>
    </source>
</evidence>
<dbReference type="EMBL" id="CAJVPL010007076">
    <property type="protein sequence ID" value="CAG8667640.1"/>
    <property type="molecule type" value="Genomic_DNA"/>
</dbReference>